<dbReference type="Pfam" id="PF05426">
    <property type="entry name" value="Alginate_lyase"/>
    <property type="match status" value="1"/>
</dbReference>
<evidence type="ECO:0000313" key="4">
    <source>
        <dbReference type="EMBL" id="MBO2448014.1"/>
    </source>
</evidence>
<reference evidence="4" key="1">
    <citation type="submission" date="2021-03" db="EMBL/GenBank/DDBJ databases">
        <authorList>
            <person name="Kanchanasin P."/>
            <person name="Saeng-In P."/>
            <person name="Phongsopitanun W."/>
            <person name="Yuki M."/>
            <person name="Kudo T."/>
            <person name="Ohkuma M."/>
            <person name="Tanasupawat S."/>
        </authorList>
    </citation>
    <scope>NUCLEOTIDE SEQUENCE</scope>
    <source>
        <strain evidence="4">GKU 128</strain>
    </source>
</reference>
<dbReference type="InterPro" id="IPR008397">
    <property type="entry name" value="Alginate_lyase_dom"/>
</dbReference>
<dbReference type="RefSeq" id="WP_208255682.1">
    <property type="nucleotide sequence ID" value="NZ_JAGEOJ010000005.1"/>
</dbReference>
<dbReference type="GO" id="GO:0042597">
    <property type="term" value="C:periplasmic space"/>
    <property type="evidence" value="ECO:0007669"/>
    <property type="project" value="InterPro"/>
</dbReference>
<accession>A0A939T4C8</accession>
<gene>
    <name evidence="4" type="ORF">J4573_13000</name>
</gene>
<keyword evidence="1" id="KW-0732">Signal</keyword>
<dbReference type="Gene3D" id="1.50.10.100">
    <property type="entry name" value="Chondroitin AC/alginate lyase"/>
    <property type="match status" value="1"/>
</dbReference>
<evidence type="ECO:0000313" key="5">
    <source>
        <dbReference type="Proteomes" id="UP000669179"/>
    </source>
</evidence>
<keyword evidence="2 4" id="KW-0456">Lyase</keyword>
<dbReference type="GO" id="GO:0016829">
    <property type="term" value="F:lyase activity"/>
    <property type="evidence" value="ECO:0007669"/>
    <property type="project" value="UniProtKB-KW"/>
</dbReference>
<evidence type="ECO:0000259" key="3">
    <source>
        <dbReference type="Pfam" id="PF05426"/>
    </source>
</evidence>
<proteinExistence type="predicted"/>
<comment type="caution">
    <text evidence="4">The sequence shown here is derived from an EMBL/GenBank/DDBJ whole genome shotgun (WGS) entry which is preliminary data.</text>
</comment>
<feature type="domain" description="Alginate lyase" evidence="3">
    <location>
        <begin position="119"/>
        <end position="343"/>
    </location>
</feature>
<dbReference type="Proteomes" id="UP000669179">
    <property type="component" value="Unassembled WGS sequence"/>
</dbReference>
<sequence>MTLSRHRVWIVVGLVAALAAALAVTLSRGDGRTARSVSAAQDAQAAVAQAAAPAEFSHPGVLVGGKQLAYVRARIKARKQPWTKAFDTAKASKYASLTAKPRPRAVVECGSSSNPDHGCSDERDDAMAAYTHALIFAINGDQRHARKAIEIMDAWAKVLKQHTNSNAPLQTGWAGADFGRAAELMAHTGKVSWPGRARFATLLRTVYLPTVIKGAATKNGNWELIMTDAASSIAVFLDDRASFDRAVATWRKRVPMYVYLKKDGALPKAPAAMNTRAKVIKYWQGQSTFVDGLAQETCRDFGHTGWGLGAAVHTAETARLQGLDLYGEQKERLTKALEFHAKLQQAKTTPSWLCKGKLKKGLGPVLEVGYNQYAGHMAVALPSTRKLVLAGRPAGVSYFLGWETLTHAGVP</sequence>
<protein>
    <submittedName>
        <fullName evidence="4">Alginate lyase family protein</fullName>
    </submittedName>
</protein>
<organism evidence="4 5">
    <name type="scientific">Actinomadura barringtoniae</name>
    <dbReference type="NCBI Taxonomy" id="1427535"/>
    <lineage>
        <taxon>Bacteria</taxon>
        <taxon>Bacillati</taxon>
        <taxon>Actinomycetota</taxon>
        <taxon>Actinomycetes</taxon>
        <taxon>Streptosporangiales</taxon>
        <taxon>Thermomonosporaceae</taxon>
        <taxon>Actinomadura</taxon>
    </lineage>
</organism>
<dbReference type="SUPFAM" id="SSF48230">
    <property type="entry name" value="Chondroitin AC/alginate lyase"/>
    <property type="match status" value="1"/>
</dbReference>
<name>A0A939T4C8_9ACTN</name>
<evidence type="ECO:0000256" key="2">
    <source>
        <dbReference type="ARBA" id="ARBA00023239"/>
    </source>
</evidence>
<dbReference type="AlphaFoldDB" id="A0A939T4C8"/>
<dbReference type="EMBL" id="JAGEOJ010000005">
    <property type="protein sequence ID" value="MBO2448014.1"/>
    <property type="molecule type" value="Genomic_DNA"/>
</dbReference>
<keyword evidence="5" id="KW-1185">Reference proteome</keyword>
<dbReference type="InterPro" id="IPR008929">
    <property type="entry name" value="Chondroitin_lyas"/>
</dbReference>
<evidence type="ECO:0000256" key="1">
    <source>
        <dbReference type="ARBA" id="ARBA00022729"/>
    </source>
</evidence>